<organism evidence="1 2">
    <name type="scientific">Racocetra persica</name>
    <dbReference type="NCBI Taxonomy" id="160502"/>
    <lineage>
        <taxon>Eukaryota</taxon>
        <taxon>Fungi</taxon>
        <taxon>Fungi incertae sedis</taxon>
        <taxon>Mucoromycota</taxon>
        <taxon>Glomeromycotina</taxon>
        <taxon>Glomeromycetes</taxon>
        <taxon>Diversisporales</taxon>
        <taxon>Gigasporaceae</taxon>
        <taxon>Racocetra</taxon>
    </lineage>
</organism>
<keyword evidence="2" id="KW-1185">Reference proteome</keyword>
<accession>A0ACA9SC31</accession>
<dbReference type="EMBL" id="CAJVQC010110997">
    <property type="protein sequence ID" value="CAG8835091.1"/>
    <property type="molecule type" value="Genomic_DNA"/>
</dbReference>
<evidence type="ECO:0000313" key="2">
    <source>
        <dbReference type="Proteomes" id="UP000789920"/>
    </source>
</evidence>
<comment type="caution">
    <text evidence="1">The sequence shown here is derived from an EMBL/GenBank/DDBJ whole genome shotgun (WGS) entry which is preliminary data.</text>
</comment>
<proteinExistence type="predicted"/>
<reference evidence="1" key="1">
    <citation type="submission" date="2021-06" db="EMBL/GenBank/DDBJ databases">
        <authorList>
            <person name="Kallberg Y."/>
            <person name="Tangrot J."/>
            <person name="Rosling A."/>
        </authorList>
    </citation>
    <scope>NUCLEOTIDE SEQUENCE</scope>
    <source>
        <strain evidence="1">MA461A</strain>
    </source>
</reference>
<sequence length="71" mass="8081">IESIKTAPFISTFSGHRTNNVGLIQRFTFLKASQLVYSTKANVEKQENEEKDESKVSETEIYGVEIDNQLE</sequence>
<name>A0ACA9SC31_9GLOM</name>
<feature type="non-terminal residue" evidence="1">
    <location>
        <position position="1"/>
    </location>
</feature>
<evidence type="ECO:0000313" key="1">
    <source>
        <dbReference type="EMBL" id="CAG8835091.1"/>
    </source>
</evidence>
<feature type="non-terminal residue" evidence="1">
    <location>
        <position position="71"/>
    </location>
</feature>
<protein>
    <submittedName>
        <fullName evidence="1">16123_t:CDS:1</fullName>
    </submittedName>
</protein>
<dbReference type="Proteomes" id="UP000789920">
    <property type="component" value="Unassembled WGS sequence"/>
</dbReference>
<gene>
    <name evidence="1" type="ORF">RPERSI_LOCUS29424</name>
</gene>